<name>W9YLQ8_9EURO</name>
<dbReference type="GO" id="GO:0005737">
    <property type="term" value="C:cytoplasm"/>
    <property type="evidence" value="ECO:0007669"/>
    <property type="project" value="TreeGrafter"/>
</dbReference>
<dbReference type="Gene3D" id="3.40.395.10">
    <property type="entry name" value="Adenoviral Proteinase, Chain A"/>
    <property type="match status" value="1"/>
</dbReference>
<evidence type="ECO:0000313" key="9">
    <source>
        <dbReference type="Proteomes" id="UP000019484"/>
    </source>
</evidence>
<gene>
    <name evidence="8" type="ORF">A1O1_01870</name>
</gene>
<evidence type="ECO:0000313" key="8">
    <source>
        <dbReference type="EMBL" id="EXJ93478.1"/>
    </source>
</evidence>
<dbReference type="RefSeq" id="XP_007720972.1">
    <property type="nucleotide sequence ID" value="XM_007722782.1"/>
</dbReference>
<feature type="compositionally biased region" description="Polar residues" evidence="6">
    <location>
        <begin position="691"/>
        <end position="706"/>
    </location>
</feature>
<keyword evidence="4" id="KW-0833">Ubl conjugation pathway</keyword>
<dbReference type="InterPro" id="IPR038765">
    <property type="entry name" value="Papain-like_cys_pep_sf"/>
</dbReference>
<feature type="region of interest" description="Disordered" evidence="6">
    <location>
        <begin position="318"/>
        <end position="348"/>
    </location>
</feature>
<dbReference type="Proteomes" id="UP000019484">
    <property type="component" value="Unassembled WGS sequence"/>
</dbReference>
<feature type="compositionally biased region" description="Basic and acidic residues" evidence="6">
    <location>
        <begin position="82"/>
        <end position="91"/>
    </location>
</feature>
<dbReference type="OrthoDB" id="442460at2759"/>
<feature type="compositionally biased region" description="Acidic residues" evidence="6">
    <location>
        <begin position="788"/>
        <end position="798"/>
    </location>
</feature>
<evidence type="ECO:0000256" key="5">
    <source>
        <dbReference type="ARBA" id="ARBA00022801"/>
    </source>
</evidence>
<keyword evidence="9" id="KW-1185">Reference proteome</keyword>
<dbReference type="PANTHER" id="PTHR46896">
    <property type="entry name" value="SENTRIN-SPECIFIC PROTEASE"/>
    <property type="match status" value="1"/>
</dbReference>
<organism evidence="8 9">
    <name type="scientific">Capronia coronata CBS 617.96</name>
    <dbReference type="NCBI Taxonomy" id="1182541"/>
    <lineage>
        <taxon>Eukaryota</taxon>
        <taxon>Fungi</taxon>
        <taxon>Dikarya</taxon>
        <taxon>Ascomycota</taxon>
        <taxon>Pezizomycotina</taxon>
        <taxon>Eurotiomycetes</taxon>
        <taxon>Chaetothyriomycetidae</taxon>
        <taxon>Chaetothyriales</taxon>
        <taxon>Herpotrichiellaceae</taxon>
        <taxon>Capronia</taxon>
    </lineage>
</organism>
<evidence type="ECO:0000256" key="3">
    <source>
        <dbReference type="ARBA" id="ARBA00022670"/>
    </source>
</evidence>
<feature type="region of interest" description="Disordered" evidence="6">
    <location>
        <begin position="607"/>
        <end position="749"/>
    </location>
</feature>
<evidence type="ECO:0000259" key="7">
    <source>
        <dbReference type="PROSITE" id="PS50600"/>
    </source>
</evidence>
<dbReference type="GO" id="GO:0070139">
    <property type="term" value="F:SUMO-specific endopeptidase activity"/>
    <property type="evidence" value="ECO:0007669"/>
    <property type="project" value="TreeGrafter"/>
</dbReference>
<dbReference type="GO" id="GO:0016926">
    <property type="term" value="P:protein desumoylation"/>
    <property type="evidence" value="ECO:0007669"/>
    <property type="project" value="TreeGrafter"/>
</dbReference>
<feature type="compositionally biased region" description="Basic residues" evidence="6">
    <location>
        <begin position="334"/>
        <end position="348"/>
    </location>
</feature>
<dbReference type="PROSITE" id="PS50600">
    <property type="entry name" value="ULP_PROTEASE"/>
    <property type="match status" value="1"/>
</dbReference>
<feature type="region of interest" description="Disordered" evidence="6">
    <location>
        <begin position="1"/>
        <end position="154"/>
    </location>
</feature>
<dbReference type="STRING" id="1182541.W9YLQ8"/>
<dbReference type="HOGENOM" id="CLU_352315_0_0_1"/>
<dbReference type="PANTHER" id="PTHR46896:SF3">
    <property type="entry name" value="FI06413P-RELATED"/>
    <property type="match status" value="1"/>
</dbReference>
<dbReference type="AlphaFoldDB" id="W9YLQ8"/>
<comment type="similarity">
    <text evidence="1">Belongs to the peptidase C48 family.</text>
</comment>
<feature type="region of interest" description="Disordered" evidence="6">
    <location>
        <begin position="765"/>
        <end position="798"/>
    </location>
</feature>
<feature type="compositionally biased region" description="Basic and acidic residues" evidence="6">
    <location>
        <begin position="663"/>
        <end position="676"/>
    </location>
</feature>
<keyword evidence="5" id="KW-0378">Hydrolase</keyword>
<sequence length="798" mass="90452">MEAAFDRAKHERKGRNAHRPLTAATSRDDSVAANMVRSHPAKASGEKNMRNTDRLDPPRQIKKTPIIISGKERSDPGSMDESLQHFREQPQREAVPPQEPQGQTIQRQRITRSHSCKENQVEDSPGDVRSGSRSRPSENGALGEPWKNDLVYPGPGKKSATVPFEDLRRLDDDEFLNDNLISFFMQYLETYMEKNRPEVYKEMYFFNTYFYEALTKNVKGRKGINYDAVSRWTKNINIFKRKFVVVPVNENFHWYLAIICNLSYFLPQRESEGETEDRVDQTFGVGEELQLSDQPSEILENTPTPATEETQKSLAELSISDNDEKNSYDTPSGRLKKGPGRRKAIRRSLPKYDTEKPVIITLDSLGSSRSATCSLLRQYVVAEATNKQNLHIESSELKGMTAKQIPTQSNFSDCGLYLCMYLEQLVADPSQFVSRILQRQEEAQQWPRRIRSEDLRSRLRGLILELHRRQESGTATTELPEVGNIMIEREQASSKLAVSLEPRIPRTKQEIAEARRRYDNITTAQRQVREEGHSALEVRGVTTTLSRTSPTFSRSLAHTARELDDLRSDIGEDDDEPVIVSGTQASQYQAQGHPRHEPHVMPSKKISGAEVSVAASSPLEQGVDTTRANPQISTHSTPAELAANLRKDNELREARRNKKRRRSNDDSDEERRKVKEASASTDFLSGLESYAINNRSPTPKNAQAAESPSIRHSPRKKASRREDAINTVDGDDGLQGARKRRRAGMYGRDSSGRVAWAQYDLELEVPETQETTDSLAGATMRRGRQETDPDENNEMLLR</sequence>
<accession>W9YLQ8</accession>
<comment type="caution">
    <text evidence="8">The sequence shown here is derived from an EMBL/GenBank/DDBJ whole genome shotgun (WGS) entry which is preliminary data.</text>
</comment>
<evidence type="ECO:0000256" key="6">
    <source>
        <dbReference type="SAM" id="MobiDB-lite"/>
    </source>
</evidence>
<evidence type="ECO:0000256" key="4">
    <source>
        <dbReference type="ARBA" id="ARBA00022786"/>
    </source>
</evidence>
<keyword evidence="2" id="KW-0597">Phosphoprotein</keyword>
<keyword evidence="3" id="KW-0645">Protease</keyword>
<dbReference type="InterPro" id="IPR051947">
    <property type="entry name" value="Sentrin-specific_protease"/>
</dbReference>
<evidence type="ECO:0000256" key="2">
    <source>
        <dbReference type="ARBA" id="ARBA00022553"/>
    </source>
</evidence>
<dbReference type="eggNOG" id="KOG0779">
    <property type="taxonomic scope" value="Eukaryota"/>
</dbReference>
<dbReference type="EMBL" id="AMWN01000002">
    <property type="protein sequence ID" value="EXJ93478.1"/>
    <property type="molecule type" value="Genomic_DNA"/>
</dbReference>
<feature type="compositionally biased region" description="Basic and acidic residues" evidence="6">
    <location>
        <begin position="44"/>
        <end position="59"/>
    </location>
</feature>
<feature type="domain" description="Ubiquitin-like protease family profile" evidence="7">
    <location>
        <begin position="160"/>
        <end position="425"/>
    </location>
</feature>
<proteinExistence type="inferred from homology"/>
<reference evidence="8 9" key="1">
    <citation type="submission" date="2013-03" db="EMBL/GenBank/DDBJ databases">
        <title>The Genome Sequence of Capronia coronata CBS 617.96.</title>
        <authorList>
            <consortium name="The Broad Institute Genomics Platform"/>
            <person name="Cuomo C."/>
            <person name="de Hoog S."/>
            <person name="Gorbushina A."/>
            <person name="Walker B."/>
            <person name="Young S.K."/>
            <person name="Zeng Q."/>
            <person name="Gargeya S."/>
            <person name="Fitzgerald M."/>
            <person name="Haas B."/>
            <person name="Abouelleil A."/>
            <person name="Allen A.W."/>
            <person name="Alvarado L."/>
            <person name="Arachchi H.M."/>
            <person name="Berlin A.M."/>
            <person name="Chapman S.B."/>
            <person name="Gainer-Dewar J."/>
            <person name="Goldberg J."/>
            <person name="Griggs A."/>
            <person name="Gujja S."/>
            <person name="Hansen M."/>
            <person name="Howarth C."/>
            <person name="Imamovic A."/>
            <person name="Ireland A."/>
            <person name="Larimer J."/>
            <person name="McCowan C."/>
            <person name="Murphy C."/>
            <person name="Pearson M."/>
            <person name="Poon T.W."/>
            <person name="Priest M."/>
            <person name="Roberts A."/>
            <person name="Saif S."/>
            <person name="Shea T."/>
            <person name="Sisk P."/>
            <person name="Sykes S."/>
            <person name="Wortman J."/>
            <person name="Nusbaum C."/>
            <person name="Birren B."/>
        </authorList>
    </citation>
    <scope>NUCLEOTIDE SEQUENCE [LARGE SCALE GENOMIC DNA]</scope>
    <source>
        <strain evidence="8 9">CBS 617.96</strain>
    </source>
</reference>
<dbReference type="GO" id="GO:0005634">
    <property type="term" value="C:nucleus"/>
    <property type="evidence" value="ECO:0007669"/>
    <property type="project" value="TreeGrafter"/>
</dbReference>
<dbReference type="SUPFAM" id="SSF54001">
    <property type="entry name" value="Cysteine proteinases"/>
    <property type="match status" value="1"/>
</dbReference>
<feature type="compositionally biased region" description="Polar residues" evidence="6">
    <location>
        <begin position="614"/>
        <end position="637"/>
    </location>
</feature>
<dbReference type="GO" id="GO:0006508">
    <property type="term" value="P:proteolysis"/>
    <property type="evidence" value="ECO:0007669"/>
    <property type="project" value="UniProtKB-KW"/>
</dbReference>
<feature type="compositionally biased region" description="Basic and acidic residues" evidence="6">
    <location>
        <begin position="645"/>
        <end position="654"/>
    </location>
</feature>
<evidence type="ECO:0000256" key="1">
    <source>
        <dbReference type="ARBA" id="ARBA00005234"/>
    </source>
</evidence>
<dbReference type="InterPro" id="IPR003653">
    <property type="entry name" value="Peptidase_C48_C"/>
</dbReference>
<protein>
    <recommendedName>
        <fullName evidence="7">Ubiquitin-like protease family profile domain-containing protein</fullName>
    </recommendedName>
</protein>
<dbReference type="GeneID" id="19156771"/>
<dbReference type="Pfam" id="PF02902">
    <property type="entry name" value="Peptidase_C48"/>
    <property type="match status" value="1"/>
</dbReference>